<dbReference type="EMBL" id="JBBPBN010000045">
    <property type="protein sequence ID" value="KAK8996150.1"/>
    <property type="molecule type" value="Genomic_DNA"/>
</dbReference>
<protein>
    <submittedName>
        <fullName evidence="1">Uncharacterized protein</fullName>
    </submittedName>
</protein>
<evidence type="ECO:0000313" key="1">
    <source>
        <dbReference type="EMBL" id="KAK8996150.1"/>
    </source>
</evidence>
<sequence>MEKESSFMQILFCKLKRLKSALSRFNAEHYGGISLRVRDKARELEEVQLLNLHETVDDSLLEKEKELYKELKVQQKFTIRSLKTEEGVIPRSQTEIADETIRFFQNLVGSSDGVVSGCSLQLLQGLIGTSFSDGARVALSKMVTREEIKAAMFEQNGDKAPGPDGYTASFFQAAWSVEGKDVINAVL</sequence>
<name>A0ABR2Q6M9_9ROSI</name>
<gene>
    <name evidence="1" type="ORF">V6N11_076397</name>
</gene>
<organism evidence="1 2">
    <name type="scientific">Hibiscus sabdariffa</name>
    <name type="common">roselle</name>
    <dbReference type="NCBI Taxonomy" id="183260"/>
    <lineage>
        <taxon>Eukaryota</taxon>
        <taxon>Viridiplantae</taxon>
        <taxon>Streptophyta</taxon>
        <taxon>Embryophyta</taxon>
        <taxon>Tracheophyta</taxon>
        <taxon>Spermatophyta</taxon>
        <taxon>Magnoliopsida</taxon>
        <taxon>eudicotyledons</taxon>
        <taxon>Gunneridae</taxon>
        <taxon>Pentapetalae</taxon>
        <taxon>rosids</taxon>
        <taxon>malvids</taxon>
        <taxon>Malvales</taxon>
        <taxon>Malvaceae</taxon>
        <taxon>Malvoideae</taxon>
        <taxon>Hibiscus</taxon>
    </lineage>
</organism>
<evidence type="ECO:0000313" key="2">
    <source>
        <dbReference type="Proteomes" id="UP001396334"/>
    </source>
</evidence>
<dbReference type="Proteomes" id="UP001396334">
    <property type="component" value="Unassembled WGS sequence"/>
</dbReference>
<comment type="caution">
    <text evidence="1">The sequence shown here is derived from an EMBL/GenBank/DDBJ whole genome shotgun (WGS) entry which is preliminary data.</text>
</comment>
<keyword evidence="2" id="KW-1185">Reference proteome</keyword>
<accession>A0ABR2Q6M9</accession>
<proteinExistence type="predicted"/>
<reference evidence="1 2" key="1">
    <citation type="journal article" date="2024" name="G3 (Bethesda)">
        <title>Genome assembly of Hibiscus sabdariffa L. provides insights into metabolisms of medicinal natural products.</title>
        <authorList>
            <person name="Kim T."/>
        </authorList>
    </citation>
    <scope>NUCLEOTIDE SEQUENCE [LARGE SCALE GENOMIC DNA]</scope>
    <source>
        <strain evidence="1">TK-2024</strain>
        <tissue evidence="1">Old leaves</tissue>
    </source>
</reference>